<reference evidence="7" key="1">
    <citation type="submission" date="2022-05" db="EMBL/GenBank/DDBJ databases">
        <authorList>
            <person name="Sun X."/>
        </authorList>
    </citation>
    <scope>NUCLEOTIDE SEQUENCE</scope>
    <source>
        <strain evidence="7">Ai-910</strain>
    </source>
</reference>
<dbReference type="InterPro" id="IPR008949">
    <property type="entry name" value="Isoprenoid_synthase_dom_sf"/>
</dbReference>
<dbReference type="GO" id="GO:0008299">
    <property type="term" value="P:isoprenoid biosynthetic process"/>
    <property type="evidence" value="ECO:0007669"/>
    <property type="project" value="InterPro"/>
</dbReference>
<dbReference type="Gene3D" id="1.10.600.10">
    <property type="entry name" value="Farnesyl Diphosphate Synthase"/>
    <property type="match status" value="1"/>
</dbReference>
<gene>
    <name evidence="7" type="ORF">M9189_00570</name>
</gene>
<dbReference type="Proteomes" id="UP001056426">
    <property type="component" value="Chromosome"/>
</dbReference>
<protein>
    <submittedName>
        <fullName evidence="7">Polyprenyl synthetase family protein</fullName>
    </submittedName>
</protein>
<dbReference type="PANTHER" id="PTHR12001:SF85">
    <property type="entry name" value="SHORT CHAIN ISOPRENYL DIPHOSPHATE SYNTHASE"/>
    <property type="match status" value="1"/>
</dbReference>
<evidence type="ECO:0000256" key="4">
    <source>
        <dbReference type="ARBA" id="ARBA00022723"/>
    </source>
</evidence>
<dbReference type="GO" id="GO:0004659">
    <property type="term" value="F:prenyltransferase activity"/>
    <property type="evidence" value="ECO:0007669"/>
    <property type="project" value="InterPro"/>
</dbReference>
<comment type="cofactor">
    <cofactor evidence="1">
        <name>Mg(2+)</name>
        <dbReference type="ChEBI" id="CHEBI:18420"/>
    </cofactor>
</comment>
<evidence type="ECO:0000313" key="7">
    <source>
        <dbReference type="EMBL" id="URW79851.1"/>
    </source>
</evidence>
<keyword evidence="8" id="KW-1185">Reference proteome</keyword>
<dbReference type="SUPFAM" id="SSF48576">
    <property type="entry name" value="Terpenoid synthases"/>
    <property type="match status" value="1"/>
</dbReference>
<evidence type="ECO:0000256" key="5">
    <source>
        <dbReference type="ARBA" id="ARBA00022842"/>
    </source>
</evidence>
<keyword evidence="5" id="KW-0460">Magnesium</keyword>
<keyword evidence="4" id="KW-0479">Metal-binding</keyword>
<proteinExistence type="inferred from homology"/>
<comment type="similarity">
    <text evidence="2 6">Belongs to the FPP/GGPP synthase family.</text>
</comment>
<accession>A0A9J6ZQE8</accession>
<reference evidence="7" key="2">
    <citation type="submission" date="2022-06" db="EMBL/GenBank/DDBJ databases">
        <title>Xiashengella guii gen. nov. sp. nov., a bacterium isolated form anaerobic digestion tank.</title>
        <authorList>
            <person name="Huang H."/>
        </authorList>
    </citation>
    <scope>NUCLEOTIDE SEQUENCE</scope>
    <source>
        <strain evidence="7">Ai-910</strain>
    </source>
</reference>
<dbReference type="PANTHER" id="PTHR12001">
    <property type="entry name" value="GERANYLGERANYL PYROPHOSPHATE SYNTHASE"/>
    <property type="match status" value="1"/>
</dbReference>
<dbReference type="AlphaFoldDB" id="A0A9J6ZQE8"/>
<dbReference type="CDD" id="cd00685">
    <property type="entry name" value="Trans_IPPS_HT"/>
    <property type="match status" value="1"/>
</dbReference>
<dbReference type="SFLD" id="SFLDG01017">
    <property type="entry name" value="Polyprenyl_Transferase_Like"/>
    <property type="match status" value="1"/>
</dbReference>
<evidence type="ECO:0000313" key="8">
    <source>
        <dbReference type="Proteomes" id="UP001056426"/>
    </source>
</evidence>
<evidence type="ECO:0000256" key="2">
    <source>
        <dbReference type="ARBA" id="ARBA00006706"/>
    </source>
</evidence>
<name>A0A9J6ZQE8_9BACT</name>
<dbReference type="SFLD" id="SFLDS00005">
    <property type="entry name" value="Isoprenoid_Synthase_Type_I"/>
    <property type="match status" value="1"/>
</dbReference>
<dbReference type="RefSeq" id="WP_250723966.1">
    <property type="nucleotide sequence ID" value="NZ_CP098400.1"/>
</dbReference>
<evidence type="ECO:0000256" key="6">
    <source>
        <dbReference type="RuleBase" id="RU004466"/>
    </source>
</evidence>
<dbReference type="EMBL" id="CP098400">
    <property type="protein sequence ID" value="URW79851.1"/>
    <property type="molecule type" value="Genomic_DNA"/>
</dbReference>
<sequence length="325" mass="37219">MKYSDACRQQIEEVLTSIVKNRQPEGLYKPVEYILSIGGKRIRPMLCMLGCALYDKSKVDQCLYPAVGLELFHNFTLLHDDIMDASEMRRNKPTVHIKWDDRTAILSGDAMMILAYQMVTRAPAGNLPKVLELFNRTAIEVCEGQQYDMYFESRMDISGDEYLEMIRLKTAVLLGACLQTGAIIGGASDQASEALYKFGCDAGMAFQLQDDWLDVYGDEEKFGKPIGGDIVINKKTFLLITAYNSLPEAARKELLYWLEKKDFDRQDKIDAVRNLYDDAKVSDTARLLMDQYYSRALEHLEYAGGTDEIRLELKEFAYQMMDRFR</sequence>
<dbReference type="GO" id="GO:0046872">
    <property type="term" value="F:metal ion binding"/>
    <property type="evidence" value="ECO:0007669"/>
    <property type="project" value="UniProtKB-KW"/>
</dbReference>
<keyword evidence="3 6" id="KW-0808">Transferase</keyword>
<dbReference type="Pfam" id="PF00348">
    <property type="entry name" value="polyprenyl_synt"/>
    <property type="match status" value="1"/>
</dbReference>
<dbReference type="KEGG" id="alkq:M9189_00570"/>
<dbReference type="InterPro" id="IPR000092">
    <property type="entry name" value="Polyprenyl_synt"/>
</dbReference>
<organism evidence="7 8">
    <name type="scientific">Xiashengella succiniciproducens</name>
    <dbReference type="NCBI Taxonomy" id="2949635"/>
    <lineage>
        <taxon>Bacteria</taxon>
        <taxon>Pseudomonadati</taxon>
        <taxon>Bacteroidota</taxon>
        <taxon>Bacteroidia</taxon>
        <taxon>Marinilabiliales</taxon>
        <taxon>Marinilabiliaceae</taxon>
        <taxon>Xiashengella</taxon>
    </lineage>
</organism>
<evidence type="ECO:0000256" key="1">
    <source>
        <dbReference type="ARBA" id="ARBA00001946"/>
    </source>
</evidence>
<evidence type="ECO:0000256" key="3">
    <source>
        <dbReference type="ARBA" id="ARBA00022679"/>
    </source>
</evidence>